<dbReference type="SUPFAM" id="SSF53041">
    <property type="entry name" value="Resolvase-like"/>
    <property type="match status" value="1"/>
</dbReference>
<evidence type="ECO:0000259" key="6">
    <source>
        <dbReference type="PROSITE" id="PS51736"/>
    </source>
</evidence>
<keyword evidence="2" id="KW-0238">DNA-binding</keyword>
<keyword evidence="3" id="KW-0233">DNA recombination</keyword>
<keyword evidence="1" id="KW-0229">DNA integration</keyword>
<dbReference type="InterPro" id="IPR036162">
    <property type="entry name" value="Resolvase-like_N_sf"/>
</dbReference>
<dbReference type="PROSITE" id="PS00397">
    <property type="entry name" value="RECOMBINASES_1"/>
    <property type="match status" value="1"/>
</dbReference>
<dbReference type="InterPro" id="IPR025827">
    <property type="entry name" value="Zn_ribbon_recom_dom"/>
</dbReference>
<dbReference type="PANTHER" id="PTHR30461:SF2">
    <property type="entry name" value="SERINE RECOMBINASE PINE-RELATED"/>
    <property type="match status" value="1"/>
</dbReference>
<dbReference type="CDD" id="cd00338">
    <property type="entry name" value="Ser_Recombinase"/>
    <property type="match status" value="1"/>
</dbReference>
<evidence type="ECO:0000259" key="7">
    <source>
        <dbReference type="PROSITE" id="PS51737"/>
    </source>
</evidence>
<dbReference type="Pfam" id="PF07508">
    <property type="entry name" value="Recombinase"/>
    <property type="match status" value="1"/>
</dbReference>
<dbReference type="SMART" id="SM00857">
    <property type="entry name" value="Resolvase"/>
    <property type="match status" value="1"/>
</dbReference>
<keyword evidence="9" id="KW-1185">Reference proteome</keyword>
<evidence type="ECO:0000313" key="9">
    <source>
        <dbReference type="Proteomes" id="UP001158050"/>
    </source>
</evidence>
<dbReference type="InterPro" id="IPR011109">
    <property type="entry name" value="DNA_bind_recombinase_dom"/>
</dbReference>
<feature type="active site" description="O-(5'-phospho-DNA)-serine intermediate" evidence="4">
    <location>
        <position position="16"/>
    </location>
</feature>
<feature type="coiled-coil region" evidence="5">
    <location>
        <begin position="360"/>
        <end position="387"/>
    </location>
</feature>
<evidence type="ECO:0000256" key="5">
    <source>
        <dbReference type="SAM" id="Coils"/>
    </source>
</evidence>
<dbReference type="PROSITE" id="PS51737">
    <property type="entry name" value="RECOMBINASE_DNA_BIND"/>
    <property type="match status" value="1"/>
</dbReference>
<name>A0ABY1RA11_9FLAO</name>
<gene>
    <name evidence="8" type="ORF">SAMN05421679_109112</name>
</gene>
<evidence type="ECO:0000256" key="2">
    <source>
        <dbReference type="ARBA" id="ARBA00023125"/>
    </source>
</evidence>
<dbReference type="InterPro" id="IPR050639">
    <property type="entry name" value="SSR_resolvase"/>
</dbReference>
<dbReference type="Gene3D" id="3.90.1750.20">
    <property type="entry name" value="Putative Large Serine Recombinase, Chain B, Domain 2"/>
    <property type="match status" value="1"/>
</dbReference>
<dbReference type="Pfam" id="PF00239">
    <property type="entry name" value="Resolvase"/>
    <property type="match status" value="1"/>
</dbReference>
<feature type="domain" description="Recombinase" evidence="7">
    <location>
        <begin position="163"/>
        <end position="275"/>
    </location>
</feature>
<dbReference type="PROSITE" id="PS51736">
    <property type="entry name" value="RECOMBINASES_3"/>
    <property type="match status" value="1"/>
</dbReference>
<dbReference type="Gene3D" id="3.40.50.1390">
    <property type="entry name" value="Resolvase, N-terminal catalytic domain"/>
    <property type="match status" value="1"/>
</dbReference>
<keyword evidence="5" id="KW-0175">Coiled coil</keyword>
<feature type="domain" description="Resolvase/invertase-type recombinase catalytic" evidence="6">
    <location>
        <begin position="8"/>
        <end position="156"/>
    </location>
</feature>
<dbReference type="PANTHER" id="PTHR30461">
    <property type="entry name" value="DNA-INVERTASE FROM LAMBDOID PROPHAGE"/>
    <property type="match status" value="1"/>
</dbReference>
<dbReference type="InterPro" id="IPR006119">
    <property type="entry name" value="Resolv_N"/>
</dbReference>
<protein>
    <submittedName>
        <fullName evidence="8">Site-specific DNA recombinase</fullName>
    </submittedName>
</protein>
<dbReference type="Proteomes" id="UP001158050">
    <property type="component" value="Unassembled WGS sequence"/>
</dbReference>
<reference evidence="8 9" key="1">
    <citation type="submission" date="2017-05" db="EMBL/GenBank/DDBJ databases">
        <authorList>
            <person name="Varghese N."/>
            <person name="Submissions S."/>
        </authorList>
    </citation>
    <scope>NUCLEOTIDE SEQUENCE [LARGE SCALE GENOMIC DNA]</scope>
    <source>
        <strain evidence="8 9">DSM 18015</strain>
    </source>
</reference>
<dbReference type="InterPro" id="IPR038109">
    <property type="entry name" value="DNA_bind_recomb_sf"/>
</dbReference>
<comment type="caution">
    <text evidence="8">The sequence shown here is derived from an EMBL/GenBank/DDBJ whole genome shotgun (WGS) entry which is preliminary data.</text>
</comment>
<dbReference type="RefSeq" id="WP_283417885.1">
    <property type="nucleotide sequence ID" value="NZ_FXUO01000009.1"/>
</dbReference>
<evidence type="ECO:0000256" key="1">
    <source>
        <dbReference type="ARBA" id="ARBA00022908"/>
    </source>
</evidence>
<evidence type="ECO:0000313" key="8">
    <source>
        <dbReference type="EMBL" id="SMP96565.1"/>
    </source>
</evidence>
<evidence type="ECO:0000256" key="3">
    <source>
        <dbReference type="ARBA" id="ARBA00023172"/>
    </source>
</evidence>
<dbReference type="Pfam" id="PF13408">
    <property type="entry name" value="Zn_ribbon_recom"/>
    <property type="match status" value="1"/>
</dbReference>
<dbReference type="EMBL" id="FXUO01000009">
    <property type="protein sequence ID" value="SMP96565.1"/>
    <property type="molecule type" value="Genomic_DNA"/>
</dbReference>
<dbReference type="InterPro" id="IPR006118">
    <property type="entry name" value="Recombinase_CS"/>
</dbReference>
<evidence type="ECO:0000256" key="4">
    <source>
        <dbReference type="PROSITE-ProRule" id="PRU10137"/>
    </source>
</evidence>
<organism evidence="8 9">
    <name type="scientific">Epilithonimonas pallida</name>
    <dbReference type="NCBI Taxonomy" id="373671"/>
    <lineage>
        <taxon>Bacteria</taxon>
        <taxon>Pseudomonadati</taxon>
        <taxon>Bacteroidota</taxon>
        <taxon>Flavobacteriia</taxon>
        <taxon>Flavobacteriales</taxon>
        <taxon>Weeksellaceae</taxon>
        <taxon>Chryseobacterium group</taxon>
        <taxon>Epilithonimonas</taxon>
    </lineage>
</organism>
<accession>A0ABY1RA11</accession>
<proteinExistence type="predicted"/>
<sequence length="539" mass="61960">METKKYKTAVGYLRVSSASQKDGTSLESQKESIKTFCMNNNIILLNTYVDVYSGKNFKRPEFEKAHKFLKENRGDIDLFLTKKADRFTRGVKTGIEGYEDIRELGIEVNFVDEWINDIDSAQGQMIMHLKFTFAEYERATINERARLGENGAMKNGRYIKTPPNGYKWGRVNENGTLKKGIVPSEKAPLIKELFEDYATGLFTQAELVKKYKAKGLNISESSLSITLSNILYAGYIDLKKHKISPYNLQKGFHEAIISEELFYTVQDIKNGRNRMVKKIRPKNPDFPLSGFLLCACCGSPLYGSTSNNGKQKKAFHSSYRCSKNCGEKYSPEIIHEELYRVLSKAKPSKGILKLFEEVLIDEYQETLQESIKLSKSIEDRIHQIEKEQITLVDKNISGIIDDGMYLKMSEMKKSELVELKLRKNEHSASNDDLNKFLSFGLTVISNLDDFYKNATVETKVLLLGSYFTEKLIFEKNKFRTLPFNEAISLLCRYNRDFQRLQKETGADSSINSRYVPQTGLYLIYSSFFNFNFLLPKTQY</sequence>